<feature type="repeat" description="Cell wall-binding" evidence="6">
    <location>
        <begin position="233"/>
        <end position="253"/>
    </location>
</feature>
<keyword evidence="5" id="KW-0788">Thiol protease</keyword>
<feature type="domain" description="NlpC/P60" evidence="9">
    <location>
        <begin position="690"/>
        <end position="823"/>
    </location>
</feature>
<dbReference type="Pfam" id="PF00877">
    <property type="entry name" value="NLPC_P60"/>
    <property type="match status" value="1"/>
</dbReference>
<reference evidence="10 11" key="1">
    <citation type="submission" date="2011-02" db="EMBL/GenBank/DDBJ databases">
        <authorList>
            <person name="Muzny D."/>
            <person name="Qin X."/>
            <person name="Buhay C."/>
            <person name="Dugan-Rocha S."/>
            <person name="Ding Y."/>
            <person name="Chen G."/>
            <person name="Hawes A."/>
            <person name="Holder M."/>
            <person name="Jhangiani S."/>
            <person name="Johnson A."/>
            <person name="Khan Z."/>
            <person name="Li Z."/>
            <person name="Liu W."/>
            <person name="Liu X."/>
            <person name="Perez L."/>
            <person name="Shen H."/>
            <person name="Wang Q."/>
            <person name="Watt J."/>
            <person name="Xi L."/>
            <person name="Xin Y."/>
            <person name="Zhou J."/>
            <person name="Deng J."/>
            <person name="Jiang H."/>
            <person name="Liu Y."/>
            <person name="Qu J."/>
            <person name="Song X.-Z."/>
            <person name="Zhang L."/>
            <person name="Villasana D."/>
            <person name="Johnson A."/>
            <person name="Liu J."/>
            <person name="Liyanage D."/>
            <person name="Lorensuhewa L."/>
            <person name="Robinson T."/>
            <person name="Song A."/>
            <person name="Song B.-B."/>
            <person name="Dinh H."/>
            <person name="Thornton R."/>
            <person name="Coyle M."/>
            <person name="Francisco L."/>
            <person name="Jackson L."/>
            <person name="Javaid M."/>
            <person name="Korchina V."/>
            <person name="Kovar C."/>
            <person name="Mata R."/>
            <person name="Mathew T."/>
            <person name="Ngo R."/>
            <person name="Nguyen L."/>
            <person name="Nguyen N."/>
            <person name="Okwuonu G."/>
            <person name="Ongeri F."/>
            <person name="Pham C."/>
            <person name="Simmons D."/>
            <person name="Wilczek-Boney K."/>
            <person name="Hale W."/>
            <person name="Jakkamsetti A."/>
            <person name="Pham P."/>
            <person name="Ruth R."/>
            <person name="San Lucas F."/>
            <person name="Warren J."/>
            <person name="Zhang J."/>
            <person name="Zhao Z."/>
            <person name="Zhou C."/>
            <person name="Zhu D."/>
            <person name="Lee S."/>
            <person name="Bess C."/>
            <person name="Blankenburg K."/>
            <person name="Forbes L."/>
            <person name="Fu Q."/>
            <person name="Gubbala S."/>
            <person name="Hirani K."/>
            <person name="Jayaseelan J.C."/>
            <person name="Lara F."/>
            <person name="Munidasa M."/>
            <person name="Palculict T."/>
            <person name="Patil S."/>
            <person name="Pu L.-L."/>
            <person name="Saada N."/>
            <person name="Tang L."/>
            <person name="Weissenberger G."/>
            <person name="Zhu Y."/>
            <person name="Hemphill L."/>
            <person name="Shang Y."/>
            <person name="Youmans B."/>
            <person name="Ayvaz T."/>
            <person name="Ross M."/>
            <person name="Santibanez J."/>
            <person name="Aqrawi P."/>
            <person name="Gross S."/>
            <person name="Joshi V."/>
            <person name="Fowler G."/>
            <person name="Nazareth L."/>
            <person name="Reid J."/>
            <person name="Worley K."/>
            <person name="Petrosino J."/>
            <person name="Highlander S."/>
            <person name="Gibbs R."/>
        </authorList>
    </citation>
    <scope>NUCLEOTIDE SEQUENCE [LARGE SCALE GENOMIC DNA]</scope>
    <source>
        <strain evidence="10 11">DSM 15829</strain>
    </source>
</reference>
<feature type="repeat" description="Cell wall-binding" evidence="6">
    <location>
        <begin position="170"/>
        <end position="190"/>
    </location>
</feature>
<feature type="signal peptide" evidence="8">
    <location>
        <begin position="1"/>
        <end position="32"/>
    </location>
</feature>
<keyword evidence="8" id="KW-0732">Signal</keyword>
<dbReference type="SUPFAM" id="SSF54001">
    <property type="entry name" value="Cysteine proteinases"/>
    <property type="match status" value="1"/>
</dbReference>
<feature type="region of interest" description="Disordered" evidence="7">
    <location>
        <begin position="39"/>
        <end position="64"/>
    </location>
</feature>
<dbReference type="InterPro" id="IPR018337">
    <property type="entry name" value="Cell_wall/Cho-bd_repeat"/>
</dbReference>
<sequence>MRHSKAQLIRGLALSAVVSGLLFGSLSSSVFAASKADTPQTSISNTNAPHKANTSTAPTSEEVPQTGWVRDNKGLYYRLEDGSKAYSTWIKTDKGYRYVTNDGYCARGWLWMPNGKWFYFNKDSYQMVTGKLTDGNKDYWLDENAGLLYDRWVQDSQGNWLHTDDNGVLATGWFKTKSGYWFYFNQDHTMKTGILTDKGYTFWLDKNDGLLYNEWVKDESGNWLHTDGNGCLVKGWYHAPNGKWFYFNKDSYQMVTGKLTDDNKDYWLDENAGLLYDSWVQDAKGNWLHTDDNGVLATGWFKTKSGYWFYFNQDHTMKTGILTDRGYTFWLDKNDGLLYNEWVKDESGKWLRTDGNGCLLTGWYHAPNGKWFYFNKDSYQMVTGKLTDGNKDYWLDENAGLLYDAWIQVSQNSWMHTDSNGVLVKGWYTISNGKRFFFDPQDLLTRFKKVAVDNHFYWIDQDAGLLYNTIVSDGNSKFLIDGNGQVQGQITDDVFIASDGSTPTGLISACGKNFYVDPHSKKLRKGTFTVNDLHFYANDDYVLLDHTEEINGKLYAYSKLGTPCSGWLYSNDAWYYAADASGLCATGWQKVNGVYYYLDPTTYQMQTGWLTDPTGVFYLESNGAMLASCDKTIDGYVYRFDSNGRCDKVGYQNPAGYFRVSSWNVPSVWGAPYPFNYMTPSRIGVNASRQECIDAFLSRAKEYIGTPYVWDYACAPGVGTDCVGLVMQCAYACGMDLGEFNPYDHWATGPYGWHSHDANNLYNSGMYQSINLADRQPGDLIFWRGHVAIYCGGDWIIEAYPPDVHWSHLYDHGAPIGCGRIFI</sequence>
<keyword evidence="4" id="KW-0378">Hydrolase</keyword>
<feature type="chain" id="PRO_5003275996" evidence="8">
    <location>
        <begin position="33"/>
        <end position="823"/>
    </location>
</feature>
<comment type="similarity">
    <text evidence="1">Belongs to the peptidase C40 family.</text>
</comment>
<evidence type="ECO:0000256" key="6">
    <source>
        <dbReference type="PROSITE-ProRule" id="PRU00591"/>
    </source>
</evidence>
<keyword evidence="3" id="KW-0677">Repeat</keyword>
<gene>
    <name evidence="10" type="ORF">HMPREF0091_10940</name>
</gene>
<dbReference type="Pfam" id="PF01473">
    <property type="entry name" value="Choline_bind_1"/>
    <property type="match status" value="5"/>
</dbReference>
<evidence type="ECO:0000256" key="3">
    <source>
        <dbReference type="ARBA" id="ARBA00022737"/>
    </source>
</evidence>
<dbReference type="PROSITE" id="PS51935">
    <property type="entry name" value="NLPC_P60"/>
    <property type="match status" value="1"/>
</dbReference>
<dbReference type="SUPFAM" id="SSF69360">
    <property type="entry name" value="Cell wall binding repeat"/>
    <property type="match status" value="3"/>
</dbReference>
<dbReference type="PROSITE" id="PS51170">
    <property type="entry name" value="CW"/>
    <property type="match status" value="5"/>
</dbReference>
<keyword evidence="11" id="KW-1185">Reference proteome</keyword>
<dbReference type="eggNOG" id="COG5263">
    <property type="taxonomic scope" value="Bacteria"/>
</dbReference>
<evidence type="ECO:0000256" key="7">
    <source>
        <dbReference type="SAM" id="MobiDB-lite"/>
    </source>
</evidence>
<evidence type="ECO:0000256" key="8">
    <source>
        <dbReference type="SAM" id="SignalP"/>
    </source>
</evidence>
<keyword evidence="2" id="KW-0645">Protease</keyword>
<proteinExistence type="inferred from homology"/>
<dbReference type="GO" id="GO:0006508">
    <property type="term" value="P:proteolysis"/>
    <property type="evidence" value="ECO:0007669"/>
    <property type="project" value="UniProtKB-KW"/>
</dbReference>
<dbReference type="AlphaFoldDB" id="F1T640"/>
<evidence type="ECO:0000313" key="10">
    <source>
        <dbReference type="EMBL" id="EGF22945.1"/>
    </source>
</evidence>
<dbReference type="eggNOG" id="COG0791">
    <property type="taxonomic scope" value="Bacteria"/>
</dbReference>
<dbReference type="InterPro" id="IPR038765">
    <property type="entry name" value="Papain-like_cys_pep_sf"/>
</dbReference>
<dbReference type="Proteomes" id="UP000005947">
    <property type="component" value="Unassembled WGS sequence"/>
</dbReference>
<feature type="repeat" description="Cell wall-binding" evidence="6">
    <location>
        <begin position="297"/>
        <end position="317"/>
    </location>
</feature>
<dbReference type="InterPro" id="IPR000064">
    <property type="entry name" value="NLP_P60_dom"/>
</dbReference>
<feature type="repeat" description="Cell wall-binding" evidence="6">
    <location>
        <begin position="360"/>
        <end position="380"/>
    </location>
</feature>
<accession>F1T640</accession>
<evidence type="ECO:0000259" key="9">
    <source>
        <dbReference type="PROSITE" id="PS51935"/>
    </source>
</evidence>
<dbReference type="EMBL" id="ACGK02000002">
    <property type="protein sequence ID" value="EGF22945.1"/>
    <property type="molecule type" value="Genomic_DNA"/>
</dbReference>
<evidence type="ECO:0000256" key="1">
    <source>
        <dbReference type="ARBA" id="ARBA00007074"/>
    </source>
</evidence>
<dbReference type="Gene3D" id="2.10.270.10">
    <property type="entry name" value="Cholin Binding"/>
    <property type="match status" value="5"/>
</dbReference>
<organism evidence="10 11">
    <name type="scientific">Fannyhessea vaginae DSM 15829</name>
    <dbReference type="NCBI Taxonomy" id="525256"/>
    <lineage>
        <taxon>Bacteria</taxon>
        <taxon>Bacillati</taxon>
        <taxon>Actinomycetota</taxon>
        <taxon>Coriobacteriia</taxon>
        <taxon>Coriobacteriales</taxon>
        <taxon>Atopobiaceae</taxon>
        <taxon>Fannyhessea</taxon>
    </lineage>
</organism>
<feature type="compositionally biased region" description="Polar residues" evidence="7">
    <location>
        <begin position="39"/>
        <end position="63"/>
    </location>
</feature>
<protein>
    <submittedName>
        <fullName evidence="10">Cell wall-binding repeat protein</fullName>
    </submittedName>
</protein>
<evidence type="ECO:0000256" key="5">
    <source>
        <dbReference type="ARBA" id="ARBA00022807"/>
    </source>
</evidence>
<evidence type="ECO:0000256" key="2">
    <source>
        <dbReference type="ARBA" id="ARBA00022670"/>
    </source>
</evidence>
<name>F1T640_9ACTN</name>
<comment type="caution">
    <text evidence="10">The sequence shown here is derived from an EMBL/GenBank/DDBJ whole genome shotgun (WGS) entry which is preliminary data.</text>
</comment>
<evidence type="ECO:0000313" key="11">
    <source>
        <dbReference type="Proteomes" id="UP000005947"/>
    </source>
</evidence>
<feature type="repeat" description="Cell wall-binding" evidence="6">
    <location>
        <begin position="585"/>
        <end position="604"/>
    </location>
</feature>
<dbReference type="Gene3D" id="3.90.1720.10">
    <property type="entry name" value="endopeptidase domain like (from Nostoc punctiforme)"/>
    <property type="match status" value="1"/>
</dbReference>
<dbReference type="GO" id="GO:0008234">
    <property type="term" value="F:cysteine-type peptidase activity"/>
    <property type="evidence" value="ECO:0007669"/>
    <property type="project" value="UniProtKB-KW"/>
</dbReference>
<evidence type="ECO:0000256" key="4">
    <source>
        <dbReference type="ARBA" id="ARBA00022801"/>
    </source>
</evidence>